<dbReference type="EMBL" id="JAAOAN010000869">
    <property type="protein sequence ID" value="KAF5698773.1"/>
    <property type="molecule type" value="Genomic_DNA"/>
</dbReference>
<dbReference type="OrthoDB" id="3880401at2759"/>
<dbReference type="AlphaFoldDB" id="A0A8H6D049"/>
<organism evidence="1 2">
    <name type="scientific">Fusarium mundagurra</name>
    <dbReference type="NCBI Taxonomy" id="1567541"/>
    <lineage>
        <taxon>Eukaryota</taxon>
        <taxon>Fungi</taxon>
        <taxon>Dikarya</taxon>
        <taxon>Ascomycota</taxon>
        <taxon>Pezizomycotina</taxon>
        <taxon>Sordariomycetes</taxon>
        <taxon>Hypocreomycetidae</taxon>
        <taxon>Hypocreales</taxon>
        <taxon>Nectriaceae</taxon>
        <taxon>Fusarium</taxon>
        <taxon>Fusarium fujikuroi species complex</taxon>
    </lineage>
</organism>
<evidence type="ECO:0000313" key="1">
    <source>
        <dbReference type="EMBL" id="KAF5698773.1"/>
    </source>
</evidence>
<proteinExistence type="predicted"/>
<keyword evidence="2" id="KW-1185">Reference proteome</keyword>
<dbReference type="Proteomes" id="UP000544331">
    <property type="component" value="Unassembled WGS sequence"/>
</dbReference>
<protein>
    <submittedName>
        <fullName evidence="1">Uncharacterized protein</fullName>
    </submittedName>
</protein>
<accession>A0A8H6D049</accession>
<gene>
    <name evidence="1" type="ORF">FMUND_14998</name>
</gene>
<sequence length="215" mass="23940">MSNSSELLYHVILTVIDFHLDPSGATRSTYILGTRTTLDAAKDSAFRVLHTLRYEPEDFIEYAVHSSHTRDWAYGNGVLVYAKAPAGQVFQVSIQATPNTEQLLGDSDGSIMLPQGITSLHYVTQTVIDYNKDRTGCVQEMQIEGTFVHRADARKAARKLLDPLDYAEYDTPEKMKGEWPYGEDVVSHAVADTGENTTVELKTVMGTHYKHGKVV</sequence>
<evidence type="ECO:0000313" key="2">
    <source>
        <dbReference type="Proteomes" id="UP000544331"/>
    </source>
</evidence>
<comment type="caution">
    <text evidence="1">The sequence shown here is derived from an EMBL/GenBank/DDBJ whole genome shotgun (WGS) entry which is preliminary data.</text>
</comment>
<reference evidence="1 2" key="1">
    <citation type="submission" date="2020-05" db="EMBL/GenBank/DDBJ databases">
        <title>Identification and distribution of gene clusters putatively required for synthesis of sphingolipid metabolism inhibitors in phylogenetically diverse species of the filamentous fungus Fusarium.</title>
        <authorList>
            <person name="Kim H.-S."/>
            <person name="Busman M."/>
            <person name="Brown D.W."/>
            <person name="Divon H."/>
            <person name="Uhlig S."/>
            <person name="Proctor R.H."/>
        </authorList>
    </citation>
    <scope>NUCLEOTIDE SEQUENCE [LARGE SCALE GENOMIC DNA]</scope>
    <source>
        <strain evidence="1 2">NRRL 66235</strain>
    </source>
</reference>
<name>A0A8H6D049_9HYPO</name>